<comment type="caution">
    <text evidence="1">The sequence shown here is derived from an EMBL/GenBank/DDBJ whole genome shotgun (WGS) entry which is preliminary data.</text>
</comment>
<proteinExistence type="predicted"/>
<dbReference type="Proteomes" id="UP001597079">
    <property type="component" value="Unassembled WGS sequence"/>
</dbReference>
<evidence type="ECO:0000313" key="1">
    <source>
        <dbReference type="EMBL" id="MFD1677301.1"/>
    </source>
</evidence>
<gene>
    <name evidence="1" type="ORF">ACFSB2_21750</name>
</gene>
<evidence type="ECO:0000313" key="2">
    <source>
        <dbReference type="Proteomes" id="UP001597079"/>
    </source>
</evidence>
<protein>
    <submittedName>
        <fullName evidence="1">Uncharacterized protein</fullName>
    </submittedName>
</protein>
<reference evidence="2" key="1">
    <citation type="journal article" date="2019" name="Int. J. Syst. Evol. Microbiol.">
        <title>The Global Catalogue of Microorganisms (GCM) 10K type strain sequencing project: providing services to taxonomists for standard genome sequencing and annotation.</title>
        <authorList>
            <consortium name="The Broad Institute Genomics Platform"/>
            <consortium name="The Broad Institute Genome Sequencing Center for Infectious Disease"/>
            <person name="Wu L."/>
            <person name="Ma J."/>
        </authorList>
    </citation>
    <scope>NUCLEOTIDE SEQUENCE [LARGE SCALE GENOMIC DNA]</scope>
    <source>
        <strain evidence="2">CGMCC 1.12286</strain>
    </source>
</reference>
<name>A0ABW4JN57_9BACL</name>
<keyword evidence="2" id="KW-1185">Reference proteome</keyword>
<dbReference type="EMBL" id="JBHUCX010000092">
    <property type="protein sequence ID" value="MFD1677301.1"/>
    <property type="molecule type" value="Genomic_DNA"/>
</dbReference>
<accession>A0ABW4JN57</accession>
<dbReference type="RefSeq" id="WP_377945208.1">
    <property type="nucleotide sequence ID" value="NZ_JBHUCX010000092.1"/>
</dbReference>
<sequence length="76" mass="8923">MRQVDHREHMTIHLCSHAWFTPSHDVHQTVTRLSQAAVYDGYERRFQDKPPLVLLPAPASRMAQHQGIDFIFRIET</sequence>
<organism evidence="1 2">
    <name type="scientific">Alicyclobacillus fodiniaquatilis</name>
    <dbReference type="NCBI Taxonomy" id="1661150"/>
    <lineage>
        <taxon>Bacteria</taxon>
        <taxon>Bacillati</taxon>
        <taxon>Bacillota</taxon>
        <taxon>Bacilli</taxon>
        <taxon>Bacillales</taxon>
        <taxon>Alicyclobacillaceae</taxon>
        <taxon>Alicyclobacillus</taxon>
    </lineage>
</organism>